<dbReference type="NCBIfam" id="TIGR00254">
    <property type="entry name" value="GGDEF"/>
    <property type="match status" value="1"/>
</dbReference>
<dbReference type="InterPro" id="IPR050469">
    <property type="entry name" value="Diguanylate_Cyclase"/>
</dbReference>
<name>A0A0F5FIX3_9HYPH</name>
<dbReference type="FunFam" id="3.30.70.270:FF:000001">
    <property type="entry name" value="Diguanylate cyclase domain protein"/>
    <property type="match status" value="1"/>
</dbReference>
<keyword evidence="3" id="KW-0812">Transmembrane</keyword>
<evidence type="ECO:0000259" key="4">
    <source>
        <dbReference type="PROSITE" id="PS50887"/>
    </source>
</evidence>
<dbReference type="InterPro" id="IPR043128">
    <property type="entry name" value="Rev_trsase/Diguanyl_cyclase"/>
</dbReference>
<dbReference type="OrthoDB" id="9812260at2"/>
<dbReference type="PROSITE" id="PS50887">
    <property type="entry name" value="GGDEF"/>
    <property type="match status" value="1"/>
</dbReference>
<dbReference type="GO" id="GO:1902201">
    <property type="term" value="P:negative regulation of bacterial-type flagellum-dependent cell motility"/>
    <property type="evidence" value="ECO:0007669"/>
    <property type="project" value="TreeGrafter"/>
</dbReference>
<keyword evidence="3" id="KW-1133">Transmembrane helix</keyword>
<evidence type="ECO:0000256" key="1">
    <source>
        <dbReference type="ARBA" id="ARBA00012528"/>
    </source>
</evidence>
<protein>
    <recommendedName>
        <fullName evidence="1">diguanylate cyclase</fullName>
        <ecNumber evidence="1">2.7.7.65</ecNumber>
    </recommendedName>
</protein>
<dbReference type="AlphaFoldDB" id="A0A0F5FIX3"/>
<gene>
    <name evidence="5" type="ORF">VE26_01950</name>
</gene>
<dbReference type="Pfam" id="PF00990">
    <property type="entry name" value="GGDEF"/>
    <property type="match status" value="1"/>
</dbReference>
<sequence length="284" mass="31239">MPSIIRNSLAAKVFLVCFLTIHLPLIALIVYLGLGRPSDPLPILVVALLATLLGAVLSFLAVYQLVSPIDRLIRAVDRYQQDGIEPFVEVRGSDGIKRLAEKVLGLVRSHERSLAVLKRQANSDSLTGLGNRRWLQNAVSIEINRATRRGQAVWVIAFDLDHFKDINDRFGHAAGDEVLMIVAEVTQRQLRPYDLIARIGGEEFCVVATDDSLEFGLLAAERIRSAIEGWRPSLGGEPHTITASFGVHRGDPAVETFAEMLRAADKNLYDAKTRGRNQVVGASL</sequence>
<accession>A0A0F5FIX3</accession>
<proteinExistence type="predicted"/>
<dbReference type="RefSeq" id="WP_046103537.1">
    <property type="nucleotide sequence ID" value="NZ_JZEY01000054.1"/>
</dbReference>
<comment type="catalytic activity">
    <reaction evidence="2">
        <text>2 GTP = 3',3'-c-di-GMP + 2 diphosphate</text>
        <dbReference type="Rhea" id="RHEA:24898"/>
        <dbReference type="ChEBI" id="CHEBI:33019"/>
        <dbReference type="ChEBI" id="CHEBI:37565"/>
        <dbReference type="ChEBI" id="CHEBI:58805"/>
        <dbReference type="EC" id="2.7.7.65"/>
    </reaction>
</comment>
<dbReference type="PATRIC" id="fig|429727.3.peg.411"/>
<dbReference type="InterPro" id="IPR029787">
    <property type="entry name" value="Nucleotide_cyclase"/>
</dbReference>
<dbReference type="Proteomes" id="UP000033649">
    <property type="component" value="Unassembled WGS sequence"/>
</dbReference>
<comment type="caution">
    <text evidence="5">The sequence shown here is derived from an EMBL/GenBank/DDBJ whole genome shotgun (WGS) entry which is preliminary data.</text>
</comment>
<organism evidence="5 6">
    <name type="scientific">Devosia chinhatensis</name>
    <dbReference type="NCBI Taxonomy" id="429727"/>
    <lineage>
        <taxon>Bacteria</taxon>
        <taxon>Pseudomonadati</taxon>
        <taxon>Pseudomonadota</taxon>
        <taxon>Alphaproteobacteria</taxon>
        <taxon>Hyphomicrobiales</taxon>
        <taxon>Devosiaceae</taxon>
        <taxon>Devosia</taxon>
    </lineage>
</organism>
<dbReference type="EC" id="2.7.7.65" evidence="1"/>
<keyword evidence="6" id="KW-1185">Reference proteome</keyword>
<evidence type="ECO:0000256" key="3">
    <source>
        <dbReference type="SAM" id="Phobius"/>
    </source>
</evidence>
<dbReference type="PANTHER" id="PTHR45138:SF9">
    <property type="entry name" value="DIGUANYLATE CYCLASE DGCM-RELATED"/>
    <property type="match status" value="1"/>
</dbReference>
<dbReference type="GO" id="GO:0005886">
    <property type="term" value="C:plasma membrane"/>
    <property type="evidence" value="ECO:0007669"/>
    <property type="project" value="TreeGrafter"/>
</dbReference>
<dbReference type="STRING" id="429727.VE26_01950"/>
<dbReference type="GO" id="GO:0043709">
    <property type="term" value="P:cell adhesion involved in single-species biofilm formation"/>
    <property type="evidence" value="ECO:0007669"/>
    <property type="project" value="TreeGrafter"/>
</dbReference>
<dbReference type="EMBL" id="JZEY01000054">
    <property type="protein sequence ID" value="KKB08849.1"/>
    <property type="molecule type" value="Genomic_DNA"/>
</dbReference>
<dbReference type="GO" id="GO:0052621">
    <property type="term" value="F:diguanylate cyclase activity"/>
    <property type="evidence" value="ECO:0007669"/>
    <property type="project" value="UniProtKB-EC"/>
</dbReference>
<keyword evidence="3" id="KW-0472">Membrane</keyword>
<feature type="transmembrane region" description="Helical" evidence="3">
    <location>
        <begin position="12"/>
        <end position="34"/>
    </location>
</feature>
<dbReference type="SUPFAM" id="SSF55073">
    <property type="entry name" value="Nucleotide cyclase"/>
    <property type="match status" value="1"/>
</dbReference>
<evidence type="ECO:0000313" key="6">
    <source>
        <dbReference type="Proteomes" id="UP000033649"/>
    </source>
</evidence>
<dbReference type="Gene3D" id="3.30.70.270">
    <property type="match status" value="1"/>
</dbReference>
<feature type="transmembrane region" description="Helical" evidence="3">
    <location>
        <begin position="40"/>
        <end position="66"/>
    </location>
</feature>
<feature type="domain" description="GGDEF" evidence="4">
    <location>
        <begin position="151"/>
        <end position="284"/>
    </location>
</feature>
<dbReference type="SMART" id="SM00267">
    <property type="entry name" value="GGDEF"/>
    <property type="match status" value="1"/>
</dbReference>
<dbReference type="CDD" id="cd01949">
    <property type="entry name" value="GGDEF"/>
    <property type="match status" value="1"/>
</dbReference>
<dbReference type="PANTHER" id="PTHR45138">
    <property type="entry name" value="REGULATORY COMPONENTS OF SENSORY TRANSDUCTION SYSTEM"/>
    <property type="match status" value="1"/>
</dbReference>
<reference evidence="5 6" key="1">
    <citation type="submission" date="2015-03" db="EMBL/GenBank/DDBJ databases">
        <authorList>
            <person name="Hassan Y."/>
            <person name="Lepp D."/>
            <person name="Li X.-Z."/>
            <person name="Zhou T."/>
        </authorList>
    </citation>
    <scope>NUCLEOTIDE SEQUENCE [LARGE SCALE GENOMIC DNA]</scope>
    <source>
        <strain evidence="5 6">IPL18</strain>
    </source>
</reference>
<evidence type="ECO:0000256" key="2">
    <source>
        <dbReference type="ARBA" id="ARBA00034247"/>
    </source>
</evidence>
<evidence type="ECO:0000313" key="5">
    <source>
        <dbReference type="EMBL" id="KKB08849.1"/>
    </source>
</evidence>
<dbReference type="InterPro" id="IPR000160">
    <property type="entry name" value="GGDEF_dom"/>
</dbReference>